<dbReference type="Proteomes" id="UP000265566">
    <property type="component" value="Chromosome 5"/>
</dbReference>
<reference evidence="4" key="1">
    <citation type="journal article" date="2018" name="Nat. Plants">
        <title>Whole-genome landscape of Medicago truncatula symbiotic genes.</title>
        <authorList>
            <person name="Pecrix Y."/>
            <person name="Staton S.E."/>
            <person name="Sallet E."/>
            <person name="Lelandais-Briere C."/>
            <person name="Moreau S."/>
            <person name="Carrere S."/>
            <person name="Blein T."/>
            <person name="Jardinaud M.F."/>
            <person name="Latrasse D."/>
            <person name="Zouine M."/>
            <person name="Zahm M."/>
            <person name="Kreplak J."/>
            <person name="Mayjonade B."/>
            <person name="Satge C."/>
            <person name="Perez M."/>
            <person name="Cauet S."/>
            <person name="Marande W."/>
            <person name="Chantry-Darmon C."/>
            <person name="Lopez-Roques C."/>
            <person name="Bouchez O."/>
            <person name="Berard A."/>
            <person name="Debelle F."/>
            <person name="Munos S."/>
            <person name="Bendahmane A."/>
            <person name="Berges H."/>
            <person name="Niebel A."/>
            <person name="Buitink J."/>
            <person name="Frugier F."/>
            <person name="Benhamed M."/>
            <person name="Crespi M."/>
            <person name="Gouzy J."/>
            <person name="Gamas P."/>
        </authorList>
    </citation>
    <scope>NUCLEOTIDE SEQUENCE [LARGE SCALE GENOMIC DNA]</scope>
    <source>
        <strain evidence="4">cv. Jemalong A17</strain>
    </source>
</reference>
<accession>A0A396I2R2</accession>
<sequence>MVMNNDIIPNKIIDFSILFLFLFDINFFSHFSNTTFHAGLLKKVIDYNTTVVEIGPLIDDIRSREVTNVRFVGLNHEEEVPNISVEVVSEQTLQVDYFVLAETQNDDQRHNKFPDMLIVGPWDDAVTDADYIQDSPSSQEDFGRSMVVTNPNLSNFSSNVIHDMQVLGLVPNDAQQVTEFLSESRSNMAQNDESVDLGGNTNQPFQPVVPRKSKRRLKKQQTEANKGFKIGASNCTPR</sequence>
<comment type="caution">
    <text evidence="3">The sequence shown here is derived from an EMBL/GenBank/DDBJ whole genome shotgun (WGS) entry which is preliminary data.</text>
</comment>
<keyword evidence="2" id="KW-0472">Membrane</keyword>
<feature type="transmembrane region" description="Helical" evidence="2">
    <location>
        <begin position="12"/>
        <end position="31"/>
    </location>
</feature>
<dbReference type="EMBL" id="PSQE01000005">
    <property type="protein sequence ID" value="RHN57137.1"/>
    <property type="molecule type" value="Genomic_DNA"/>
</dbReference>
<evidence type="ECO:0000313" key="3">
    <source>
        <dbReference type="EMBL" id="RHN57137.1"/>
    </source>
</evidence>
<keyword evidence="2" id="KW-1133">Transmembrane helix</keyword>
<organism evidence="3 4">
    <name type="scientific">Medicago truncatula</name>
    <name type="common">Barrel medic</name>
    <name type="synonym">Medicago tribuloides</name>
    <dbReference type="NCBI Taxonomy" id="3880"/>
    <lineage>
        <taxon>Eukaryota</taxon>
        <taxon>Viridiplantae</taxon>
        <taxon>Streptophyta</taxon>
        <taxon>Embryophyta</taxon>
        <taxon>Tracheophyta</taxon>
        <taxon>Spermatophyta</taxon>
        <taxon>Magnoliopsida</taxon>
        <taxon>eudicotyledons</taxon>
        <taxon>Gunneridae</taxon>
        <taxon>Pentapetalae</taxon>
        <taxon>rosids</taxon>
        <taxon>fabids</taxon>
        <taxon>Fabales</taxon>
        <taxon>Fabaceae</taxon>
        <taxon>Papilionoideae</taxon>
        <taxon>50 kb inversion clade</taxon>
        <taxon>NPAAA clade</taxon>
        <taxon>Hologalegina</taxon>
        <taxon>IRL clade</taxon>
        <taxon>Trifolieae</taxon>
        <taxon>Medicago</taxon>
    </lineage>
</organism>
<evidence type="ECO:0000256" key="2">
    <source>
        <dbReference type="SAM" id="Phobius"/>
    </source>
</evidence>
<gene>
    <name evidence="3" type="ORF">MtrunA17_Chr5g0437141</name>
</gene>
<evidence type="ECO:0000313" key="4">
    <source>
        <dbReference type="Proteomes" id="UP000265566"/>
    </source>
</evidence>
<evidence type="ECO:0000256" key="1">
    <source>
        <dbReference type="SAM" id="MobiDB-lite"/>
    </source>
</evidence>
<name>A0A396I2R2_MEDTR</name>
<keyword evidence="2" id="KW-0812">Transmembrane</keyword>
<dbReference type="Gramene" id="rna32638">
    <property type="protein sequence ID" value="RHN57137.1"/>
    <property type="gene ID" value="gene32638"/>
</dbReference>
<feature type="region of interest" description="Disordered" evidence="1">
    <location>
        <begin position="184"/>
        <end position="238"/>
    </location>
</feature>
<proteinExistence type="predicted"/>
<dbReference type="AlphaFoldDB" id="A0A396I2R2"/>
<protein>
    <submittedName>
        <fullName evidence="3">Uncharacterized protein</fullName>
    </submittedName>
</protein>